<proteinExistence type="predicted"/>
<feature type="compositionally biased region" description="Basic and acidic residues" evidence="1">
    <location>
        <begin position="78"/>
        <end position="105"/>
    </location>
</feature>
<sequence>MPSQLLQTPATQFCTGVPAHVRFRTPSPASGRATASLERSPSLEVDVWRPHPPLKRTFGASQYVMPLVLASKEHDGKNFVRKAVPDRPPVDEESRLDSIQRDGRSNTKGKQNKAKGWVLCLFLDQLPWMYVEFSNSISFLNVDIVRFCFS</sequence>
<evidence type="ECO:0000313" key="2">
    <source>
        <dbReference type="EMBL" id="EYC03395.1"/>
    </source>
</evidence>
<gene>
    <name evidence="2" type="primary">Acey_s0094.g2731</name>
    <name evidence="2" type="ORF">Y032_0094g2731</name>
</gene>
<organism evidence="2 3">
    <name type="scientific">Ancylostoma ceylanicum</name>
    <dbReference type="NCBI Taxonomy" id="53326"/>
    <lineage>
        <taxon>Eukaryota</taxon>
        <taxon>Metazoa</taxon>
        <taxon>Ecdysozoa</taxon>
        <taxon>Nematoda</taxon>
        <taxon>Chromadorea</taxon>
        <taxon>Rhabditida</taxon>
        <taxon>Rhabditina</taxon>
        <taxon>Rhabditomorpha</taxon>
        <taxon>Strongyloidea</taxon>
        <taxon>Ancylostomatidae</taxon>
        <taxon>Ancylostomatinae</taxon>
        <taxon>Ancylostoma</taxon>
    </lineage>
</organism>
<evidence type="ECO:0000313" key="3">
    <source>
        <dbReference type="Proteomes" id="UP000024635"/>
    </source>
</evidence>
<dbReference type="Proteomes" id="UP000024635">
    <property type="component" value="Unassembled WGS sequence"/>
</dbReference>
<evidence type="ECO:0000256" key="1">
    <source>
        <dbReference type="SAM" id="MobiDB-lite"/>
    </source>
</evidence>
<dbReference type="EMBL" id="JARK01001430">
    <property type="protein sequence ID" value="EYC03395.1"/>
    <property type="molecule type" value="Genomic_DNA"/>
</dbReference>
<dbReference type="AlphaFoldDB" id="A0A016TL16"/>
<reference evidence="3" key="1">
    <citation type="journal article" date="2015" name="Nat. Genet.">
        <title>The genome and transcriptome of the zoonotic hookworm Ancylostoma ceylanicum identify infection-specific gene families.</title>
        <authorList>
            <person name="Schwarz E.M."/>
            <person name="Hu Y."/>
            <person name="Antoshechkin I."/>
            <person name="Miller M.M."/>
            <person name="Sternberg P.W."/>
            <person name="Aroian R.V."/>
        </authorList>
    </citation>
    <scope>NUCLEOTIDE SEQUENCE</scope>
    <source>
        <strain evidence="3">HY135</strain>
    </source>
</reference>
<protein>
    <submittedName>
        <fullName evidence="2">Uncharacterized protein</fullName>
    </submittedName>
</protein>
<accession>A0A016TL16</accession>
<feature type="region of interest" description="Disordered" evidence="1">
    <location>
        <begin position="78"/>
        <end position="110"/>
    </location>
</feature>
<comment type="caution">
    <text evidence="2">The sequence shown here is derived from an EMBL/GenBank/DDBJ whole genome shotgun (WGS) entry which is preliminary data.</text>
</comment>
<keyword evidence="3" id="KW-1185">Reference proteome</keyword>
<name>A0A016TL16_9BILA</name>